<dbReference type="CDD" id="cd02808">
    <property type="entry name" value="GltS_FMN"/>
    <property type="match status" value="1"/>
</dbReference>
<feature type="domain" description="Glutamate synthase" evidence="2">
    <location>
        <begin position="1"/>
        <end position="220"/>
    </location>
</feature>
<evidence type="ECO:0000313" key="3">
    <source>
        <dbReference type="EMBL" id="SVD38619.1"/>
    </source>
</evidence>
<comment type="similarity">
    <text evidence="1">Belongs to the glutamate synthase family.</text>
</comment>
<name>A0A382UWJ1_9ZZZZ</name>
<dbReference type="PANTHER" id="PTHR43100">
    <property type="entry name" value="GLUTAMATE SYNTHASE [NADPH] SMALL CHAIN"/>
    <property type="match status" value="1"/>
</dbReference>
<dbReference type="Pfam" id="PF01645">
    <property type="entry name" value="Glu_synthase"/>
    <property type="match status" value="1"/>
</dbReference>
<organism evidence="3">
    <name type="scientific">marine metagenome</name>
    <dbReference type="NCBI Taxonomy" id="408172"/>
    <lineage>
        <taxon>unclassified sequences</taxon>
        <taxon>metagenomes</taxon>
        <taxon>ecological metagenomes</taxon>
    </lineage>
</organism>
<dbReference type="InterPro" id="IPR002932">
    <property type="entry name" value="Glu_synthdom"/>
</dbReference>
<dbReference type="SUPFAM" id="SSF51395">
    <property type="entry name" value="FMN-linked oxidoreductases"/>
    <property type="match status" value="1"/>
</dbReference>
<evidence type="ECO:0000259" key="2">
    <source>
        <dbReference type="Pfam" id="PF01645"/>
    </source>
</evidence>
<dbReference type="AlphaFoldDB" id="A0A382UWJ1"/>
<dbReference type="InterPro" id="IPR013785">
    <property type="entry name" value="Aldolase_TIM"/>
</dbReference>
<accession>A0A382UWJ1</accession>
<protein>
    <recommendedName>
        <fullName evidence="2">Glutamate synthase domain-containing protein</fullName>
    </recommendedName>
</protein>
<sequence length="290" mass="31096">AKPGEGGQLPGFKVSKEIAKLRHSTPGVTLISPPPHHDIYSIEDLAQLIYDLKQSNPEARVGVKLVAATGVGTIASGVAKAKADVILISGHSGGTGASPQTSIKYVGVPWEMGVTEANQILTLNGLRHKVTLRTDGGIKTGRDVVIAAMMGAEEFGIGTTSLVAMGCIMVRQCHSNTCPVGICTQDEGLRKKFTGTPEKVVNLFTFIAEEDREILSQLGFSSLTEIIGRSDLLKQVSRGSTDLDDLDLSPLLIQADPGENKRYSERNFINKVPSTLDEKIYQDIKDLINT</sequence>
<feature type="non-terminal residue" evidence="3">
    <location>
        <position position="290"/>
    </location>
</feature>
<dbReference type="EMBL" id="UINC01147349">
    <property type="protein sequence ID" value="SVD38619.1"/>
    <property type="molecule type" value="Genomic_DNA"/>
</dbReference>
<reference evidence="3" key="1">
    <citation type="submission" date="2018-05" db="EMBL/GenBank/DDBJ databases">
        <authorList>
            <person name="Lanie J.A."/>
            <person name="Ng W.-L."/>
            <person name="Kazmierczak K.M."/>
            <person name="Andrzejewski T.M."/>
            <person name="Davidsen T.M."/>
            <person name="Wayne K.J."/>
            <person name="Tettelin H."/>
            <person name="Glass J.I."/>
            <person name="Rusch D."/>
            <person name="Podicherti R."/>
            <person name="Tsui H.-C.T."/>
            <person name="Winkler M.E."/>
        </authorList>
    </citation>
    <scope>NUCLEOTIDE SEQUENCE</scope>
</reference>
<gene>
    <name evidence="3" type="ORF">METZ01_LOCUS391473</name>
</gene>
<dbReference type="Gene3D" id="3.20.20.70">
    <property type="entry name" value="Aldolase class I"/>
    <property type="match status" value="1"/>
</dbReference>
<dbReference type="InterPro" id="IPR051394">
    <property type="entry name" value="Glutamate_Synthase"/>
</dbReference>
<evidence type="ECO:0000256" key="1">
    <source>
        <dbReference type="ARBA" id="ARBA00009716"/>
    </source>
</evidence>
<dbReference type="GO" id="GO:0006537">
    <property type="term" value="P:glutamate biosynthetic process"/>
    <property type="evidence" value="ECO:0007669"/>
    <property type="project" value="InterPro"/>
</dbReference>
<feature type="non-terminal residue" evidence="3">
    <location>
        <position position="1"/>
    </location>
</feature>
<dbReference type="PANTHER" id="PTHR43100:SF2">
    <property type="entry name" value="BNAA03G19380D PROTEIN"/>
    <property type="match status" value="1"/>
</dbReference>
<dbReference type="GO" id="GO:0015930">
    <property type="term" value="F:glutamate synthase activity"/>
    <property type="evidence" value="ECO:0007669"/>
    <property type="project" value="InterPro"/>
</dbReference>
<proteinExistence type="inferred from homology"/>